<keyword evidence="3" id="KW-0479">Metal-binding</keyword>
<dbReference type="EMBL" id="SNZG01000060">
    <property type="protein sequence ID" value="TDR32863.1"/>
    <property type="molecule type" value="Genomic_DNA"/>
</dbReference>
<dbReference type="InterPro" id="IPR015797">
    <property type="entry name" value="NUDIX_hydrolase-like_dom_sf"/>
</dbReference>
<comment type="cofactor">
    <cofactor evidence="2">
        <name>Mg(2+)</name>
        <dbReference type="ChEBI" id="CHEBI:18420"/>
    </cofactor>
</comment>
<keyword evidence="6" id="KW-0464">Manganese</keyword>
<evidence type="ECO:0000256" key="5">
    <source>
        <dbReference type="ARBA" id="ARBA00022842"/>
    </source>
</evidence>
<feature type="domain" description="Nudix hydrolase" evidence="7">
    <location>
        <begin position="23"/>
        <end position="165"/>
    </location>
</feature>
<evidence type="ECO:0000259" key="7">
    <source>
        <dbReference type="PROSITE" id="PS51462"/>
    </source>
</evidence>
<dbReference type="OrthoDB" id="9802805at2"/>
<accession>A0A2U3A9B9</accession>
<comment type="cofactor">
    <cofactor evidence="1">
        <name>Mn(2+)</name>
        <dbReference type="ChEBI" id="CHEBI:29035"/>
    </cofactor>
</comment>
<evidence type="ECO:0000313" key="10">
    <source>
        <dbReference type="Proteomes" id="UP000254330"/>
    </source>
</evidence>
<evidence type="ECO:0000256" key="6">
    <source>
        <dbReference type="ARBA" id="ARBA00023211"/>
    </source>
</evidence>
<evidence type="ECO:0000313" key="11">
    <source>
        <dbReference type="Proteomes" id="UP000294641"/>
    </source>
</evidence>
<keyword evidence="4 8" id="KW-0378">Hydrolase</keyword>
<dbReference type="Proteomes" id="UP000294641">
    <property type="component" value="Unassembled WGS sequence"/>
</dbReference>
<dbReference type="PANTHER" id="PTHR12992">
    <property type="entry name" value="NUDIX HYDROLASE"/>
    <property type="match status" value="1"/>
</dbReference>
<dbReference type="GO" id="GO:0046872">
    <property type="term" value="F:metal ion binding"/>
    <property type="evidence" value="ECO:0007669"/>
    <property type="project" value="UniProtKB-KW"/>
</dbReference>
<comment type="caution">
    <text evidence="8">The sequence shown here is derived from an EMBL/GenBank/DDBJ whole genome shotgun (WGS) entry which is preliminary data.</text>
</comment>
<evidence type="ECO:0000256" key="1">
    <source>
        <dbReference type="ARBA" id="ARBA00001936"/>
    </source>
</evidence>
<organism evidence="8 10">
    <name type="scientific">Kurthia zopfii</name>
    <dbReference type="NCBI Taxonomy" id="1650"/>
    <lineage>
        <taxon>Bacteria</taxon>
        <taxon>Bacillati</taxon>
        <taxon>Bacillota</taxon>
        <taxon>Bacilli</taxon>
        <taxon>Bacillales</taxon>
        <taxon>Caryophanaceae</taxon>
        <taxon>Kurthia</taxon>
    </lineage>
</organism>
<gene>
    <name evidence="9" type="ORF">DFR61_1606</name>
    <name evidence="8" type="ORF">NCTC10597_03029</name>
</gene>
<reference evidence="9 11" key="2">
    <citation type="submission" date="2019-03" db="EMBL/GenBank/DDBJ databases">
        <title>Genomic Encyclopedia of Type Strains, Phase IV (KMG-IV): sequencing the most valuable type-strain genomes for metagenomic binning, comparative biology and taxonomic classification.</title>
        <authorList>
            <person name="Goeker M."/>
        </authorList>
    </citation>
    <scope>NUCLEOTIDE SEQUENCE [LARGE SCALE GENOMIC DNA]</scope>
    <source>
        <strain evidence="9 11">DSM 20580</strain>
    </source>
</reference>
<dbReference type="PROSITE" id="PS51462">
    <property type="entry name" value="NUDIX"/>
    <property type="match status" value="1"/>
</dbReference>
<reference evidence="8 10" key="1">
    <citation type="submission" date="2018-06" db="EMBL/GenBank/DDBJ databases">
        <authorList>
            <consortium name="Pathogen Informatics"/>
            <person name="Doyle S."/>
        </authorList>
    </citation>
    <scope>NUCLEOTIDE SEQUENCE [LARGE SCALE GENOMIC DNA]</scope>
    <source>
        <strain evidence="8 10">NCTC10597</strain>
    </source>
</reference>
<dbReference type="PANTHER" id="PTHR12992:SF11">
    <property type="entry name" value="MITOCHONDRIAL COENZYME A DIPHOSPHATASE NUDT8"/>
    <property type="match status" value="1"/>
</dbReference>
<evidence type="ECO:0000313" key="9">
    <source>
        <dbReference type="EMBL" id="TDR32863.1"/>
    </source>
</evidence>
<proteinExistence type="predicted"/>
<dbReference type="AlphaFoldDB" id="A0A2U3A9B9"/>
<dbReference type="Pfam" id="PF00293">
    <property type="entry name" value="NUDIX"/>
    <property type="match status" value="1"/>
</dbReference>
<dbReference type="GO" id="GO:0010945">
    <property type="term" value="F:coenzyme A diphosphatase activity"/>
    <property type="evidence" value="ECO:0007669"/>
    <property type="project" value="InterPro"/>
</dbReference>
<name>A0A2U3A9B9_9BACL</name>
<dbReference type="InterPro" id="IPR000086">
    <property type="entry name" value="NUDIX_hydrolase_dom"/>
</dbReference>
<keyword evidence="5" id="KW-0460">Magnesium</keyword>
<dbReference type="CDD" id="cd03426">
    <property type="entry name" value="NUDIX_CoAse_Nudt7"/>
    <property type="match status" value="1"/>
</dbReference>
<evidence type="ECO:0000256" key="4">
    <source>
        <dbReference type="ARBA" id="ARBA00022801"/>
    </source>
</evidence>
<keyword evidence="11" id="KW-1185">Reference proteome</keyword>
<protein>
    <submittedName>
        <fullName evidence="9">8-oxo-dGTP pyrophosphatase MutT (NUDIX family)</fullName>
    </submittedName>
    <submittedName>
        <fullName evidence="8">Putative NUDIX hydrolase</fullName>
    </submittedName>
</protein>
<evidence type="ECO:0000256" key="3">
    <source>
        <dbReference type="ARBA" id="ARBA00022723"/>
    </source>
</evidence>
<dbReference type="EMBL" id="UGNP01000001">
    <property type="protein sequence ID" value="STX11219.1"/>
    <property type="molecule type" value="Genomic_DNA"/>
</dbReference>
<evidence type="ECO:0000256" key="2">
    <source>
        <dbReference type="ARBA" id="ARBA00001946"/>
    </source>
</evidence>
<evidence type="ECO:0000313" key="8">
    <source>
        <dbReference type="EMBL" id="STX11219.1"/>
    </source>
</evidence>
<dbReference type="Gene3D" id="3.90.79.10">
    <property type="entry name" value="Nucleoside Triphosphate Pyrophosphohydrolase"/>
    <property type="match status" value="1"/>
</dbReference>
<dbReference type="RefSeq" id="WP_109350837.1">
    <property type="nucleotide sequence ID" value="NZ_BJUE01000074.1"/>
</dbReference>
<dbReference type="SUPFAM" id="SSF55811">
    <property type="entry name" value="Nudix"/>
    <property type="match status" value="1"/>
</dbReference>
<sequence>MDLRKIQQNLMKPQPLFIGEQNAFRSAVVVPLVKKEDGWHILFEVRSSKMRKQPGDISFPGGQIDDSDETVVAAAIRETYEELGVSVDDIHVIQQLPPLIMSSTFVVYPTVAIIPNQTSYTVSKDEVDEIFTVPLNWLLQHEPYMHLVAMQPQPNEDFPYEKVANGRDYQWRARSMEEWFYEYEGKTVWGLTARILKYFIDQVKE</sequence>
<dbReference type="InterPro" id="IPR045121">
    <property type="entry name" value="CoAse"/>
</dbReference>
<dbReference type="Proteomes" id="UP000254330">
    <property type="component" value="Unassembled WGS sequence"/>
</dbReference>